<evidence type="ECO:0000256" key="3">
    <source>
        <dbReference type="ARBA" id="ARBA00022490"/>
    </source>
</evidence>
<keyword evidence="7" id="KW-0472">Membrane</keyword>
<organism evidence="9 10">
    <name type="scientific">Eschrichtius robustus</name>
    <name type="common">California gray whale</name>
    <name type="synonym">Eschrichtius gibbosus</name>
    <dbReference type="NCBI Taxonomy" id="9764"/>
    <lineage>
        <taxon>Eukaryota</taxon>
        <taxon>Metazoa</taxon>
        <taxon>Chordata</taxon>
        <taxon>Craniata</taxon>
        <taxon>Vertebrata</taxon>
        <taxon>Euteleostomi</taxon>
        <taxon>Mammalia</taxon>
        <taxon>Eutheria</taxon>
        <taxon>Laurasiatheria</taxon>
        <taxon>Artiodactyla</taxon>
        <taxon>Whippomorpha</taxon>
        <taxon>Cetacea</taxon>
        <taxon>Mysticeti</taxon>
        <taxon>Eschrichtiidae</taxon>
        <taxon>Eschrichtius</taxon>
    </lineage>
</organism>
<dbReference type="PANTHER" id="PTHR15352:SF3">
    <property type="entry name" value="INOSITOL 1,4,5-TRIPHOSPHATE RECEPTOR ASSOCIATED 2"/>
    <property type="match status" value="1"/>
</dbReference>
<dbReference type="AlphaFoldDB" id="A0AB34GZU5"/>
<dbReference type="GO" id="GO:0005789">
    <property type="term" value="C:endoplasmic reticulum membrane"/>
    <property type="evidence" value="ECO:0007669"/>
    <property type="project" value="TreeGrafter"/>
</dbReference>
<evidence type="ECO:0000256" key="4">
    <source>
        <dbReference type="ARBA" id="ARBA00022692"/>
    </source>
</evidence>
<evidence type="ECO:0000256" key="6">
    <source>
        <dbReference type="ARBA" id="ARBA00023054"/>
    </source>
</evidence>
<evidence type="ECO:0000313" key="10">
    <source>
        <dbReference type="Proteomes" id="UP001159641"/>
    </source>
</evidence>
<proteinExistence type="predicted"/>
<dbReference type="PANTHER" id="PTHR15352">
    <property type="entry name" value="LYMPHOID-RESTRICTED MEMBRANE PROTEIN, JAW1"/>
    <property type="match status" value="1"/>
</dbReference>
<evidence type="ECO:0000256" key="2">
    <source>
        <dbReference type="ARBA" id="ARBA00004496"/>
    </source>
</evidence>
<feature type="compositionally biased region" description="Low complexity" evidence="8">
    <location>
        <begin position="276"/>
        <end position="288"/>
    </location>
</feature>
<dbReference type="Proteomes" id="UP001159641">
    <property type="component" value="Unassembled WGS sequence"/>
</dbReference>
<protein>
    <recommendedName>
        <fullName evidence="11">Lymphoid-restricted membrane protein</fullName>
    </recommendedName>
</protein>
<feature type="region of interest" description="Disordered" evidence="8">
    <location>
        <begin position="357"/>
        <end position="378"/>
    </location>
</feature>
<feature type="region of interest" description="Disordered" evidence="8">
    <location>
        <begin position="32"/>
        <end position="55"/>
    </location>
</feature>
<evidence type="ECO:0000313" key="9">
    <source>
        <dbReference type="EMBL" id="KAJ8786032.1"/>
    </source>
</evidence>
<comment type="caution">
    <text evidence="9">The sequence shown here is derived from an EMBL/GenBank/DDBJ whole genome shotgun (WGS) entry which is preliminary data.</text>
</comment>
<name>A0AB34GZU5_ESCRO</name>
<evidence type="ECO:0008006" key="11">
    <source>
        <dbReference type="Google" id="ProtNLM"/>
    </source>
</evidence>
<feature type="non-terminal residue" evidence="9">
    <location>
        <position position="1"/>
    </location>
</feature>
<keyword evidence="5" id="KW-1133">Transmembrane helix</keyword>
<dbReference type="InterPro" id="IPR008677">
    <property type="entry name" value="MRVI1"/>
</dbReference>
<keyword evidence="4" id="KW-0812">Transmembrane</keyword>
<evidence type="ECO:0000256" key="7">
    <source>
        <dbReference type="ARBA" id="ARBA00023136"/>
    </source>
</evidence>
<feature type="compositionally biased region" description="Polar residues" evidence="8">
    <location>
        <begin position="261"/>
        <end position="275"/>
    </location>
</feature>
<reference evidence="9 10" key="1">
    <citation type="submission" date="2022-11" db="EMBL/GenBank/DDBJ databases">
        <title>Whole genome sequence of Eschrichtius robustus ER-17-0199.</title>
        <authorList>
            <person name="Bruniche-Olsen A."/>
            <person name="Black A.N."/>
            <person name="Fields C.J."/>
            <person name="Walden K."/>
            <person name="Dewoody J.A."/>
        </authorList>
    </citation>
    <scope>NUCLEOTIDE SEQUENCE [LARGE SCALE GENOMIC DNA]</scope>
    <source>
        <strain evidence="9">ER-17-0199</strain>
        <tissue evidence="9">Blubber</tissue>
    </source>
</reference>
<sequence>QKQLEAITQLQEDAVNREAILRKKVQETSQWLEGAEEQVEDGDQAAHSAREGAKPSLRKLEEAISDQRNLQTINTELVNTCQTLEQKTRKLKTTIESLRKKLIKGQLHGLLFQSCLDEESPHYDPLSCTDRIHQPLQEQLKQCCHKRYSGQEARIHQLPLTFKHTCWYTPLLDALYLDSLTAIPRLELTPFSCVANRIHASCERPTYGEIEDSALDVTGRHKCPGPTGGPHPGTDLSGCIRMNNDLSMEDNGVERLYSESLPQSREYSTLPSPGHTSSTESTVTSSDSGSEILHMASGVIDCKPLCEKEEDKRSASAVKKIKGGSPAPENIALQGSVSEEKIMSNQVRKYMHVNNEEVESKPSRVTQETQEAKGEPETINEHRKECVAGGAAVSSLPVKSVNFRQSDNTSANEKEVEAEFLRLSLGYKCDWFTLEKRVKLEERSRDLAEENLKKEITNCLKLLESLTPLCEDDSQAQEIIKKLEKSITFLSQCTARVASRAEMLGAINQETRVSKAVEVMIQHVENLKRMYAKEHAELEELKQVLLQNERTFNPLEDEGNKSLR</sequence>
<feature type="compositionally biased region" description="Acidic residues" evidence="8">
    <location>
        <begin position="34"/>
        <end position="43"/>
    </location>
</feature>
<evidence type="ECO:0000256" key="8">
    <source>
        <dbReference type="SAM" id="MobiDB-lite"/>
    </source>
</evidence>
<dbReference type="EMBL" id="JAIQCJ010002000">
    <property type="protein sequence ID" value="KAJ8786032.1"/>
    <property type="molecule type" value="Genomic_DNA"/>
</dbReference>
<evidence type="ECO:0000256" key="5">
    <source>
        <dbReference type="ARBA" id="ARBA00022989"/>
    </source>
</evidence>
<feature type="region of interest" description="Disordered" evidence="8">
    <location>
        <begin position="261"/>
        <end position="288"/>
    </location>
</feature>
<evidence type="ECO:0000256" key="1">
    <source>
        <dbReference type="ARBA" id="ARBA00004167"/>
    </source>
</evidence>
<comment type="subcellular location">
    <subcellularLocation>
        <location evidence="2">Cytoplasm</location>
    </subcellularLocation>
    <subcellularLocation>
        <location evidence="1">Membrane</location>
        <topology evidence="1">Single-pass membrane protein</topology>
    </subcellularLocation>
</comment>
<keyword evidence="6" id="KW-0175">Coiled coil</keyword>
<dbReference type="Pfam" id="PF05781">
    <property type="entry name" value="MRVI1"/>
    <property type="match status" value="1"/>
</dbReference>
<keyword evidence="3" id="KW-0963">Cytoplasm</keyword>
<accession>A0AB34GZU5</accession>
<gene>
    <name evidence="9" type="ORF">J1605_006612</name>
</gene>
<feature type="region of interest" description="Disordered" evidence="8">
    <location>
        <begin position="218"/>
        <end position="243"/>
    </location>
</feature>
<keyword evidence="10" id="KW-1185">Reference proteome</keyword>